<proteinExistence type="predicted"/>
<feature type="transmembrane region" description="Helical" evidence="6">
    <location>
        <begin position="12"/>
        <end position="35"/>
    </location>
</feature>
<feature type="domain" description="SHOCT" evidence="7">
    <location>
        <begin position="100"/>
        <end position="127"/>
    </location>
</feature>
<evidence type="ECO:0000259" key="8">
    <source>
        <dbReference type="Pfam" id="PF13396"/>
    </source>
</evidence>
<evidence type="ECO:0000256" key="5">
    <source>
        <dbReference type="ARBA" id="ARBA00023136"/>
    </source>
</evidence>
<dbReference type="GO" id="GO:0005886">
    <property type="term" value="C:plasma membrane"/>
    <property type="evidence" value="ECO:0007669"/>
    <property type="project" value="UniProtKB-SubCell"/>
</dbReference>
<dbReference type="Pfam" id="PF09851">
    <property type="entry name" value="SHOCT"/>
    <property type="match status" value="1"/>
</dbReference>
<accession>A0A917PIX3</accession>
<dbReference type="EMBL" id="BMMD01000009">
    <property type="protein sequence ID" value="GGJ80417.1"/>
    <property type="molecule type" value="Genomic_DNA"/>
</dbReference>
<sequence length="131" mass="15381">MNFLQGIWDWFWLLFWIFAYMVYLFALFYVIFDIFRDRSLNGWLKAVWLIFLVFVPFITALVYVIARGKGMAERSARKQVEYQEYSDAYVRSVSFASPTDEIAKAQALRDQGVITQGEFEALKAKALGDKY</sequence>
<dbReference type="Pfam" id="PF13396">
    <property type="entry name" value="PLDc_N"/>
    <property type="match status" value="1"/>
</dbReference>
<feature type="domain" description="Cardiolipin synthase N-terminal" evidence="8">
    <location>
        <begin position="27"/>
        <end position="67"/>
    </location>
</feature>
<name>A0A917PIX3_9MICO</name>
<keyword evidence="3 6" id="KW-0812">Transmembrane</keyword>
<reference evidence="9" key="2">
    <citation type="submission" date="2020-09" db="EMBL/GenBank/DDBJ databases">
        <authorList>
            <person name="Sun Q."/>
            <person name="Zhou Y."/>
        </authorList>
    </citation>
    <scope>NUCLEOTIDE SEQUENCE</scope>
    <source>
        <strain evidence="9">CGMCC 1.8984</strain>
    </source>
</reference>
<dbReference type="InterPro" id="IPR027379">
    <property type="entry name" value="CLS_N"/>
</dbReference>
<dbReference type="Proteomes" id="UP000636956">
    <property type="component" value="Unassembled WGS sequence"/>
</dbReference>
<evidence type="ECO:0000256" key="4">
    <source>
        <dbReference type="ARBA" id="ARBA00022989"/>
    </source>
</evidence>
<evidence type="ECO:0000256" key="3">
    <source>
        <dbReference type="ARBA" id="ARBA00022692"/>
    </source>
</evidence>
<comment type="subcellular location">
    <subcellularLocation>
        <location evidence="1">Cell membrane</location>
        <topology evidence="1">Multi-pass membrane protein</topology>
    </subcellularLocation>
</comment>
<keyword evidence="4 6" id="KW-1133">Transmembrane helix</keyword>
<dbReference type="InterPro" id="IPR018649">
    <property type="entry name" value="SHOCT"/>
</dbReference>
<reference evidence="9" key="1">
    <citation type="journal article" date="2014" name="Int. J. Syst. Evol. Microbiol.">
        <title>Complete genome sequence of Corynebacterium casei LMG S-19264T (=DSM 44701T), isolated from a smear-ripened cheese.</title>
        <authorList>
            <consortium name="US DOE Joint Genome Institute (JGI-PGF)"/>
            <person name="Walter F."/>
            <person name="Albersmeier A."/>
            <person name="Kalinowski J."/>
            <person name="Ruckert C."/>
        </authorList>
    </citation>
    <scope>NUCLEOTIDE SEQUENCE</scope>
    <source>
        <strain evidence="9">CGMCC 1.8984</strain>
    </source>
</reference>
<evidence type="ECO:0000313" key="9">
    <source>
        <dbReference type="EMBL" id="GGJ80417.1"/>
    </source>
</evidence>
<keyword evidence="10" id="KW-1185">Reference proteome</keyword>
<evidence type="ECO:0000259" key="7">
    <source>
        <dbReference type="Pfam" id="PF09851"/>
    </source>
</evidence>
<dbReference type="RefSeq" id="WP_188743157.1">
    <property type="nucleotide sequence ID" value="NZ_BAABFW010000004.1"/>
</dbReference>
<evidence type="ECO:0000313" key="10">
    <source>
        <dbReference type="Proteomes" id="UP000636956"/>
    </source>
</evidence>
<evidence type="ECO:0000256" key="2">
    <source>
        <dbReference type="ARBA" id="ARBA00022475"/>
    </source>
</evidence>
<protein>
    <submittedName>
        <fullName evidence="9">Membrane protein</fullName>
    </submittedName>
</protein>
<keyword evidence="2" id="KW-1003">Cell membrane</keyword>
<comment type="caution">
    <text evidence="9">The sequence shown here is derived from an EMBL/GenBank/DDBJ whole genome shotgun (WGS) entry which is preliminary data.</text>
</comment>
<evidence type="ECO:0000256" key="6">
    <source>
        <dbReference type="SAM" id="Phobius"/>
    </source>
</evidence>
<feature type="transmembrane region" description="Helical" evidence="6">
    <location>
        <begin position="47"/>
        <end position="66"/>
    </location>
</feature>
<keyword evidence="5 6" id="KW-0472">Membrane</keyword>
<gene>
    <name evidence="9" type="ORF">GCM10011372_18540</name>
</gene>
<dbReference type="AlphaFoldDB" id="A0A917PIX3"/>
<organism evidence="9 10">
    <name type="scientific">Agromyces bauzanensis</name>
    <dbReference type="NCBI Taxonomy" id="1308924"/>
    <lineage>
        <taxon>Bacteria</taxon>
        <taxon>Bacillati</taxon>
        <taxon>Actinomycetota</taxon>
        <taxon>Actinomycetes</taxon>
        <taxon>Micrococcales</taxon>
        <taxon>Microbacteriaceae</taxon>
        <taxon>Agromyces</taxon>
    </lineage>
</organism>
<evidence type="ECO:0000256" key="1">
    <source>
        <dbReference type="ARBA" id="ARBA00004651"/>
    </source>
</evidence>